<dbReference type="InterPro" id="IPR000515">
    <property type="entry name" value="MetI-like"/>
</dbReference>
<gene>
    <name evidence="10" type="ORF">BJY20_001464</name>
</gene>
<protein>
    <submittedName>
        <fullName evidence="10">ABC-type nitrate/sulfonate/bicarbonate transport system permease component</fullName>
    </submittedName>
</protein>
<dbReference type="EMBL" id="JACCAE010000001">
    <property type="protein sequence ID" value="NYF98072.1"/>
    <property type="molecule type" value="Genomic_DNA"/>
</dbReference>
<comment type="similarity">
    <text evidence="7">Belongs to the binding-protein-dependent transport system permease family.</text>
</comment>
<comment type="caution">
    <text evidence="10">The sequence shown here is derived from an EMBL/GenBank/DDBJ whole genome shotgun (WGS) entry which is preliminary data.</text>
</comment>
<feature type="region of interest" description="Disordered" evidence="8">
    <location>
        <begin position="1"/>
        <end position="26"/>
    </location>
</feature>
<dbReference type="RefSeq" id="WP_185990925.1">
    <property type="nucleotide sequence ID" value="NZ_JACCAE010000001.1"/>
</dbReference>
<feature type="transmembrane region" description="Helical" evidence="7">
    <location>
        <begin position="134"/>
        <end position="154"/>
    </location>
</feature>
<sequence>MTVQNVRSRATRAPAPTKSSKPAKPRGGIGLPQQIVLRLLVPVIILLCWFALSRAAQSGYFVPGPWESFRTAGTMFLSGDISKGFLGEATFTHFVPSVLRALAGLFLAIAIGVGVGVVLGISPVAHALFQPLVHLGRSLPSPALLGVFFLLFGIGDSPKIFLIAFSVVWPILFNTIDGVMSVGEIRSQAAAVYRIPARLVLTHIVLPGASPKIFAGIRTAMSMSLIIMIISELQKSDNGLGYLLVSTQRDFNYPGFFAVLIVLALLGVVMNFIFLQIERRVLAWHRGATAQND</sequence>
<feature type="transmembrane region" description="Helical" evidence="7">
    <location>
        <begin position="160"/>
        <end position="180"/>
    </location>
</feature>
<dbReference type="AlphaFoldDB" id="A0A852VM18"/>
<accession>A0A852VM18</accession>
<reference evidence="10 11" key="1">
    <citation type="submission" date="2020-07" db="EMBL/GenBank/DDBJ databases">
        <title>Sequencing the genomes of 1000 actinobacteria strains.</title>
        <authorList>
            <person name="Klenk H.-P."/>
        </authorList>
    </citation>
    <scope>NUCLEOTIDE SEQUENCE [LARGE SCALE GENOMIC DNA]</scope>
    <source>
        <strain evidence="10 11">DSM 26154</strain>
    </source>
</reference>
<evidence type="ECO:0000256" key="5">
    <source>
        <dbReference type="ARBA" id="ARBA00022989"/>
    </source>
</evidence>
<dbReference type="Gene3D" id="1.10.3720.10">
    <property type="entry name" value="MetI-like"/>
    <property type="match status" value="1"/>
</dbReference>
<evidence type="ECO:0000256" key="6">
    <source>
        <dbReference type="ARBA" id="ARBA00023136"/>
    </source>
</evidence>
<evidence type="ECO:0000256" key="7">
    <source>
        <dbReference type="RuleBase" id="RU363032"/>
    </source>
</evidence>
<evidence type="ECO:0000256" key="2">
    <source>
        <dbReference type="ARBA" id="ARBA00022448"/>
    </source>
</evidence>
<feature type="transmembrane region" description="Helical" evidence="7">
    <location>
        <begin position="35"/>
        <end position="52"/>
    </location>
</feature>
<dbReference type="PANTHER" id="PTHR30151">
    <property type="entry name" value="ALKANE SULFONATE ABC TRANSPORTER-RELATED, MEMBRANE SUBUNIT"/>
    <property type="match status" value="1"/>
</dbReference>
<evidence type="ECO:0000313" key="10">
    <source>
        <dbReference type="EMBL" id="NYF98072.1"/>
    </source>
</evidence>
<keyword evidence="2 7" id="KW-0813">Transport</keyword>
<name>A0A852VM18_9MICO</name>
<feature type="domain" description="ABC transmembrane type-1" evidence="9">
    <location>
        <begin position="94"/>
        <end position="274"/>
    </location>
</feature>
<evidence type="ECO:0000256" key="3">
    <source>
        <dbReference type="ARBA" id="ARBA00022475"/>
    </source>
</evidence>
<feature type="transmembrane region" description="Helical" evidence="7">
    <location>
        <begin position="251"/>
        <end position="275"/>
    </location>
</feature>
<dbReference type="Pfam" id="PF00528">
    <property type="entry name" value="BPD_transp_1"/>
    <property type="match status" value="1"/>
</dbReference>
<keyword evidence="11" id="KW-1185">Reference proteome</keyword>
<dbReference type="GO" id="GO:0055085">
    <property type="term" value="P:transmembrane transport"/>
    <property type="evidence" value="ECO:0007669"/>
    <property type="project" value="InterPro"/>
</dbReference>
<feature type="transmembrane region" description="Helical" evidence="7">
    <location>
        <begin position="101"/>
        <end position="122"/>
    </location>
</feature>
<proteinExistence type="inferred from homology"/>
<evidence type="ECO:0000256" key="4">
    <source>
        <dbReference type="ARBA" id="ARBA00022692"/>
    </source>
</evidence>
<comment type="subcellular location">
    <subcellularLocation>
        <location evidence="1 7">Cell membrane</location>
        <topology evidence="1 7">Multi-pass membrane protein</topology>
    </subcellularLocation>
</comment>
<evidence type="ECO:0000259" key="9">
    <source>
        <dbReference type="PROSITE" id="PS50928"/>
    </source>
</evidence>
<feature type="compositionally biased region" description="Low complexity" evidence="8">
    <location>
        <begin position="13"/>
        <end position="22"/>
    </location>
</feature>
<evidence type="ECO:0000256" key="1">
    <source>
        <dbReference type="ARBA" id="ARBA00004651"/>
    </source>
</evidence>
<dbReference type="SUPFAM" id="SSF161098">
    <property type="entry name" value="MetI-like"/>
    <property type="match status" value="1"/>
</dbReference>
<evidence type="ECO:0000313" key="11">
    <source>
        <dbReference type="Proteomes" id="UP000554054"/>
    </source>
</evidence>
<organism evidence="10 11">
    <name type="scientific">Janibacter cremeus</name>
    <dbReference type="NCBI Taxonomy" id="1285192"/>
    <lineage>
        <taxon>Bacteria</taxon>
        <taxon>Bacillati</taxon>
        <taxon>Actinomycetota</taxon>
        <taxon>Actinomycetes</taxon>
        <taxon>Micrococcales</taxon>
        <taxon>Intrasporangiaceae</taxon>
        <taxon>Janibacter</taxon>
    </lineage>
</organism>
<keyword evidence="5 7" id="KW-1133">Transmembrane helix</keyword>
<evidence type="ECO:0000256" key="8">
    <source>
        <dbReference type="SAM" id="MobiDB-lite"/>
    </source>
</evidence>
<dbReference type="GO" id="GO:0005886">
    <property type="term" value="C:plasma membrane"/>
    <property type="evidence" value="ECO:0007669"/>
    <property type="project" value="UniProtKB-SubCell"/>
</dbReference>
<keyword evidence="4 7" id="KW-0812">Transmembrane</keyword>
<dbReference type="PROSITE" id="PS50928">
    <property type="entry name" value="ABC_TM1"/>
    <property type="match status" value="1"/>
</dbReference>
<dbReference type="Proteomes" id="UP000554054">
    <property type="component" value="Unassembled WGS sequence"/>
</dbReference>
<keyword evidence="3" id="KW-1003">Cell membrane</keyword>
<dbReference type="InterPro" id="IPR035906">
    <property type="entry name" value="MetI-like_sf"/>
</dbReference>
<dbReference type="PANTHER" id="PTHR30151:SF38">
    <property type="entry name" value="ALIPHATIC SULFONATES TRANSPORT PERMEASE PROTEIN SSUC-RELATED"/>
    <property type="match status" value="1"/>
</dbReference>
<keyword evidence="6 7" id="KW-0472">Membrane</keyword>